<comment type="caution">
    <text evidence="1">The sequence shown here is derived from an EMBL/GenBank/DDBJ whole genome shotgun (WGS) entry which is preliminary data.</text>
</comment>
<name>X1FIM9_9ZZZZ</name>
<organism evidence="1">
    <name type="scientific">marine sediment metagenome</name>
    <dbReference type="NCBI Taxonomy" id="412755"/>
    <lineage>
        <taxon>unclassified sequences</taxon>
        <taxon>metagenomes</taxon>
        <taxon>ecological metagenomes</taxon>
    </lineage>
</organism>
<gene>
    <name evidence="1" type="ORF">S03H2_21848</name>
</gene>
<feature type="non-terminal residue" evidence="1">
    <location>
        <position position="69"/>
    </location>
</feature>
<protein>
    <submittedName>
        <fullName evidence="1">Uncharacterized protein</fullName>
    </submittedName>
</protein>
<reference evidence="1" key="1">
    <citation type="journal article" date="2014" name="Front. Microbiol.">
        <title>High frequency of phylogenetically diverse reductive dehalogenase-homologous genes in deep subseafloor sedimentary metagenomes.</title>
        <authorList>
            <person name="Kawai M."/>
            <person name="Futagami T."/>
            <person name="Toyoda A."/>
            <person name="Takaki Y."/>
            <person name="Nishi S."/>
            <person name="Hori S."/>
            <person name="Arai W."/>
            <person name="Tsubouchi T."/>
            <person name="Morono Y."/>
            <person name="Uchiyama I."/>
            <person name="Ito T."/>
            <person name="Fujiyama A."/>
            <person name="Inagaki F."/>
            <person name="Takami H."/>
        </authorList>
    </citation>
    <scope>NUCLEOTIDE SEQUENCE</scope>
    <source>
        <strain evidence="1">Expedition CK06-06</strain>
    </source>
</reference>
<evidence type="ECO:0000313" key="1">
    <source>
        <dbReference type="EMBL" id="GAH32380.1"/>
    </source>
</evidence>
<accession>X1FIM9</accession>
<proteinExistence type="predicted"/>
<sequence>MPAPSNSAELAIVLPRLPRSVPRSGVSEQARLSLKQLLGDTDRRFAEAFAAIDRERYDAATGELIRLRS</sequence>
<dbReference type="AlphaFoldDB" id="X1FIM9"/>
<dbReference type="EMBL" id="BARU01011680">
    <property type="protein sequence ID" value="GAH32380.1"/>
    <property type="molecule type" value="Genomic_DNA"/>
</dbReference>